<evidence type="ECO:0000256" key="6">
    <source>
        <dbReference type="ARBA" id="ARBA00022801"/>
    </source>
</evidence>
<keyword evidence="11" id="KW-0808">Transferase</keyword>
<evidence type="ECO:0000259" key="16">
    <source>
        <dbReference type="PROSITE" id="PS50994"/>
    </source>
</evidence>
<dbReference type="PANTHER" id="PTHR42648:SF11">
    <property type="entry name" value="TRANSPOSON TY4-P GAG-POL POLYPROTEIN"/>
    <property type="match status" value="1"/>
</dbReference>
<evidence type="ECO:0000256" key="14">
    <source>
        <dbReference type="ARBA" id="ARBA00049244"/>
    </source>
</evidence>
<comment type="catalytic activity">
    <reaction evidence="14">
        <text>DNA(n) + a 2'-deoxyribonucleoside 5'-triphosphate = DNA(n+1) + diphosphate</text>
        <dbReference type="Rhea" id="RHEA:22508"/>
        <dbReference type="Rhea" id="RHEA-COMP:17339"/>
        <dbReference type="Rhea" id="RHEA-COMP:17340"/>
        <dbReference type="ChEBI" id="CHEBI:33019"/>
        <dbReference type="ChEBI" id="CHEBI:61560"/>
        <dbReference type="ChEBI" id="CHEBI:173112"/>
        <dbReference type="EC" id="2.7.7.7"/>
    </reaction>
</comment>
<dbReference type="GO" id="GO:0003723">
    <property type="term" value="F:RNA binding"/>
    <property type="evidence" value="ECO:0007669"/>
    <property type="project" value="UniProtKB-KW"/>
</dbReference>
<keyword evidence="7" id="KW-0460">Magnesium</keyword>
<dbReference type="PANTHER" id="PTHR42648">
    <property type="entry name" value="TRANSPOSASE, PUTATIVE-RELATED"/>
    <property type="match status" value="1"/>
</dbReference>
<dbReference type="GO" id="GO:0015074">
    <property type="term" value="P:DNA integration"/>
    <property type="evidence" value="ECO:0007669"/>
    <property type="project" value="UniProtKB-KW"/>
</dbReference>
<accession>A0A9Q3GFY5</accession>
<dbReference type="GO" id="GO:0016787">
    <property type="term" value="F:hydrolase activity"/>
    <property type="evidence" value="ECO:0007669"/>
    <property type="project" value="UniProtKB-KW"/>
</dbReference>
<gene>
    <name evidence="17" type="ORF">O181_005550</name>
</gene>
<evidence type="ECO:0000256" key="8">
    <source>
        <dbReference type="ARBA" id="ARBA00022884"/>
    </source>
</evidence>
<evidence type="ECO:0000313" key="18">
    <source>
        <dbReference type="Proteomes" id="UP000765509"/>
    </source>
</evidence>
<protein>
    <recommendedName>
        <fullName evidence="16">Integrase catalytic domain-containing protein</fullName>
    </recommendedName>
</protein>
<dbReference type="InterPro" id="IPR039537">
    <property type="entry name" value="Retrotran_Ty1/copia-like"/>
</dbReference>
<evidence type="ECO:0000256" key="13">
    <source>
        <dbReference type="ARBA" id="ARBA00048173"/>
    </source>
</evidence>
<comment type="caution">
    <text evidence="17">The sequence shown here is derived from an EMBL/GenBank/DDBJ whole genome shotgun (WGS) entry which is preliminary data.</text>
</comment>
<keyword evidence="10" id="KW-0695">RNA-directed DNA polymerase</keyword>
<evidence type="ECO:0000256" key="11">
    <source>
        <dbReference type="ARBA" id="ARBA00022932"/>
    </source>
</evidence>
<keyword evidence="4" id="KW-0479">Metal-binding</keyword>
<evidence type="ECO:0000313" key="17">
    <source>
        <dbReference type="EMBL" id="MBW0465835.1"/>
    </source>
</evidence>
<evidence type="ECO:0000256" key="1">
    <source>
        <dbReference type="ARBA" id="ARBA00022578"/>
    </source>
</evidence>
<keyword evidence="12" id="KW-0233">DNA recombination</keyword>
<dbReference type="SUPFAM" id="SSF53098">
    <property type="entry name" value="Ribonuclease H-like"/>
    <property type="match status" value="1"/>
</dbReference>
<evidence type="ECO:0000256" key="12">
    <source>
        <dbReference type="ARBA" id="ARBA00023172"/>
    </source>
</evidence>
<feature type="domain" description="Integrase catalytic" evidence="16">
    <location>
        <begin position="26"/>
        <end position="197"/>
    </location>
</feature>
<name>A0A9Q3GFY5_9BASI</name>
<keyword evidence="2" id="KW-0548">Nucleotidyltransferase</keyword>
<evidence type="ECO:0000256" key="4">
    <source>
        <dbReference type="ARBA" id="ARBA00022723"/>
    </source>
</evidence>
<dbReference type="GO" id="GO:0046872">
    <property type="term" value="F:metal ion binding"/>
    <property type="evidence" value="ECO:0007669"/>
    <property type="project" value="UniProtKB-KW"/>
</dbReference>
<dbReference type="AlphaFoldDB" id="A0A9Q3GFY5"/>
<dbReference type="InterPro" id="IPR012337">
    <property type="entry name" value="RNaseH-like_sf"/>
</dbReference>
<keyword evidence="1" id="KW-0815">Transposition</keyword>
<evidence type="ECO:0000256" key="2">
    <source>
        <dbReference type="ARBA" id="ARBA00022695"/>
    </source>
</evidence>
<sequence length="290" mass="32269">MLSAIDFSQLNCTSCFLSKSHRLPFTGTFPIPTQTLKVIHMDLCGPITPISRGGNKYIFQLIDGFSHMQFVYLLKEKADSYHSILRFQNIVKNQTSNTIKIVVSDNRGEFVDCKFSALFSSKGIKHLTTAPYTPKQNPVSERGNCMLLEQIRVFLCDYKLPLEWWGEACSVASFVLNQTPIASIDYSTPISLWDPLKAQNILDIHPFGCTAIMHCPKANRKAKVDTSGICCMLIGIEEGNKNFPTEVSSKSLSSLLAPNKFGAEGTHHHPCPDDSSLSEVPPIIQPLEEE</sequence>
<dbReference type="PROSITE" id="PS50994">
    <property type="entry name" value="INTEGRASE"/>
    <property type="match status" value="1"/>
</dbReference>
<dbReference type="GO" id="GO:0003887">
    <property type="term" value="F:DNA-directed DNA polymerase activity"/>
    <property type="evidence" value="ECO:0007669"/>
    <property type="project" value="UniProtKB-KW"/>
</dbReference>
<evidence type="ECO:0000256" key="9">
    <source>
        <dbReference type="ARBA" id="ARBA00022908"/>
    </source>
</evidence>
<dbReference type="Proteomes" id="UP000765509">
    <property type="component" value="Unassembled WGS sequence"/>
</dbReference>
<dbReference type="Gene3D" id="3.30.420.10">
    <property type="entry name" value="Ribonuclease H-like superfamily/Ribonuclease H"/>
    <property type="match status" value="1"/>
</dbReference>
<dbReference type="Pfam" id="PF00665">
    <property type="entry name" value="rve"/>
    <property type="match status" value="1"/>
</dbReference>
<dbReference type="EMBL" id="AVOT02001140">
    <property type="protein sequence ID" value="MBW0465835.1"/>
    <property type="molecule type" value="Genomic_DNA"/>
</dbReference>
<keyword evidence="11" id="KW-0239">DNA-directed DNA polymerase</keyword>
<dbReference type="OrthoDB" id="2847449at2759"/>
<keyword evidence="6" id="KW-0378">Hydrolase</keyword>
<evidence type="ECO:0000256" key="3">
    <source>
        <dbReference type="ARBA" id="ARBA00022722"/>
    </source>
</evidence>
<dbReference type="InterPro" id="IPR001584">
    <property type="entry name" value="Integrase_cat-core"/>
</dbReference>
<evidence type="ECO:0000256" key="7">
    <source>
        <dbReference type="ARBA" id="ARBA00022842"/>
    </source>
</evidence>
<dbReference type="GO" id="GO:0032196">
    <property type="term" value="P:transposition"/>
    <property type="evidence" value="ECO:0007669"/>
    <property type="project" value="UniProtKB-KW"/>
</dbReference>
<proteinExistence type="predicted"/>
<evidence type="ECO:0000256" key="10">
    <source>
        <dbReference type="ARBA" id="ARBA00022918"/>
    </source>
</evidence>
<keyword evidence="8" id="KW-0694">RNA-binding</keyword>
<organism evidence="17 18">
    <name type="scientific">Austropuccinia psidii MF-1</name>
    <dbReference type="NCBI Taxonomy" id="1389203"/>
    <lineage>
        <taxon>Eukaryota</taxon>
        <taxon>Fungi</taxon>
        <taxon>Dikarya</taxon>
        <taxon>Basidiomycota</taxon>
        <taxon>Pucciniomycotina</taxon>
        <taxon>Pucciniomycetes</taxon>
        <taxon>Pucciniales</taxon>
        <taxon>Sphaerophragmiaceae</taxon>
        <taxon>Austropuccinia</taxon>
    </lineage>
</organism>
<reference evidence="17" key="1">
    <citation type="submission" date="2021-03" db="EMBL/GenBank/DDBJ databases">
        <title>Draft genome sequence of rust myrtle Austropuccinia psidii MF-1, a brazilian biotype.</title>
        <authorList>
            <person name="Quecine M.C."/>
            <person name="Pachon D.M.R."/>
            <person name="Bonatelli M.L."/>
            <person name="Correr F.H."/>
            <person name="Franceschini L.M."/>
            <person name="Leite T.F."/>
            <person name="Margarido G.R.A."/>
            <person name="Almeida C.A."/>
            <person name="Ferrarezi J.A."/>
            <person name="Labate C.A."/>
        </authorList>
    </citation>
    <scope>NUCLEOTIDE SEQUENCE</scope>
    <source>
        <strain evidence="17">MF-1</strain>
    </source>
</reference>
<keyword evidence="18" id="KW-1185">Reference proteome</keyword>
<keyword evidence="9" id="KW-0229">DNA integration</keyword>
<dbReference type="GO" id="GO:0005634">
    <property type="term" value="C:nucleus"/>
    <property type="evidence" value="ECO:0007669"/>
    <property type="project" value="UniProtKB-ARBA"/>
</dbReference>
<keyword evidence="3" id="KW-0540">Nuclease</keyword>
<dbReference type="GO" id="GO:0006310">
    <property type="term" value="P:DNA recombination"/>
    <property type="evidence" value="ECO:0007669"/>
    <property type="project" value="UniProtKB-KW"/>
</dbReference>
<keyword evidence="5" id="KW-0255">Endonuclease</keyword>
<dbReference type="GO" id="GO:0003964">
    <property type="term" value="F:RNA-directed DNA polymerase activity"/>
    <property type="evidence" value="ECO:0007669"/>
    <property type="project" value="UniProtKB-KW"/>
</dbReference>
<comment type="catalytic activity">
    <reaction evidence="13">
        <text>DNA(n) + a 2'-deoxyribonucleoside 5'-triphosphate = DNA(n+1) + diphosphate</text>
        <dbReference type="Rhea" id="RHEA:22508"/>
        <dbReference type="Rhea" id="RHEA-COMP:17339"/>
        <dbReference type="Rhea" id="RHEA-COMP:17340"/>
        <dbReference type="ChEBI" id="CHEBI:33019"/>
        <dbReference type="ChEBI" id="CHEBI:61560"/>
        <dbReference type="ChEBI" id="CHEBI:173112"/>
        <dbReference type="EC" id="2.7.7.49"/>
    </reaction>
</comment>
<dbReference type="InterPro" id="IPR036397">
    <property type="entry name" value="RNaseH_sf"/>
</dbReference>
<feature type="region of interest" description="Disordered" evidence="15">
    <location>
        <begin position="265"/>
        <end position="290"/>
    </location>
</feature>
<dbReference type="GO" id="GO:0004519">
    <property type="term" value="F:endonuclease activity"/>
    <property type="evidence" value="ECO:0007669"/>
    <property type="project" value="UniProtKB-KW"/>
</dbReference>
<evidence type="ECO:0000256" key="15">
    <source>
        <dbReference type="SAM" id="MobiDB-lite"/>
    </source>
</evidence>
<evidence type="ECO:0000256" key="5">
    <source>
        <dbReference type="ARBA" id="ARBA00022759"/>
    </source>
</evidence>